<dbReference type="InterPro" id="IPR052186">
    <property type="entry name" value="Hydantoin_racemase-like"/>
</dbReference>
<evidence type="ECO:0000313" key="3">
    <source>
        <dbReference type="Proteomes" id="UP000800235"/>
    </source>
</evidence>
<dbReference type="InterPro" id="IPR015942">
    <property type="entry name" value="Asp/Glu/hydantoin_racemase"/>
</dbReference>
<name>A0A9P4U0M5_9PEZI</name>
<gene>
    <name evidence="2" type="ORF">EJ08DRAFT_669146</name>
</gene>
<dbReference type="GO" id="GO:0047661">
    <property type="term" value="F:amino-acid racemase activity"/>
    <property type="evidence" value="ECO:0007669"/>
    <property type="project" value="InterPro"/>
</dbReference>
<dbReference type="AlphaFoldDB" id="A0A9P4U0M5"/>
<evidence type="ECO:0000256" key="1">
    <source>
        <dbReference type="ARBA" id="ARBA00038414"/>
    </source>
</evidence>
<reference evidence="2" key="1">
    <citation type="journal article" date="2020" name="Stud. Mycol.">
        <title>101 Dothideomycetes genomes: a test case for predicting lifestyles and emergence of pathogens.</title>
        <authorList>
            <person name="Haridas S."/>
            <person name="Albert R."/>
            <person name="Binder M."/>
            <person name="Bloem J."/>
            <person name="Labutti K."/>
            <person name="Salamov A."/>
            <person name="Andreopoulos B."/>
            <person name="Baker S."/>
            <person name="Barry K."/>
            <person name="Bills G."/>
            <person name="Bluhm B."/>
            <person name="Cannon C."/>
            <person name="Castanera R."/>
            <person name="Culley D."/>
            <person name="Daum C."/>
            <person name="Ezra D."/>
            <person name="Gonzalez J."/>
            <person name="Henrissat B."/>
            <person name="Kuo A."/>
            <person name="Liang C."/>
            <person name="Lipzen A."/>
            <person name="Lutzoni F."/>
            <person name="Magnuson J."/>
            <person name="Mondo S."/>
            <person name="Nolan M."/>
            <person name="Ohm R."/>
            <person name="Pangilinan J."/>
            <person name="Park H.-J."/>
            <person name="Ramirez L."/>
            <person name="Alfaro M."/>
            <person name="Sun H."/>
            <person name="Tritt A."/>
            <person name="Yoshinaga Y."/>
            <person name="Zwiers L.-H."/>
            <person name="Turgeon B."/>
            <person name="Goodwin S."/>
            <person name="Spatafora J."/>
            <person name="Crous P."/>
            <person name="Grigoriev I."/>
        </authorList>
    </citation>
    <scope>NUCLEOTIDE SEQUENCE</scope>
    <source>
        <strain evidence="2">CBS 130266</strain>
    </source>
</reference>
<dbReference type="PANTHER" id="PTHR28047:SF5">
    <property type="entry name" value="PROTEIN DCG1"/>
    <property type="match status" value="1"/>
</dbReference>
<evidence type="ECO:0008006" key="4">
    <source>
        <dbReference type="Google" id="ProtNLM"/>
    </source>
</evidence>
<dbReference type="Proteomes" id="UP000800235">
    <property type="component" value="Unassembled WGS sequence"/>
</dbReference>
<protein>
    <recommendedName>
        <fullName evidence="4">Asp/Glu/hydantoin racemase</fullName>
    </recommendedName>
</protein>
<dbReference type="Gene3D" id="3.40.50.12500">
    <property type="match status" value="1"/>
</dbReference>
<sequence>MIAPTPLKVLVINPNTSTAITDTFKPILSSLHLLNTTISYWTCPTGPAIIKSQADMYESTRYCIPPLLRLVDEFDGFLTACYAAHPLPRILQSYVGNKPVVGIFIASIAAALTVVAPHSKFGILTTGEPFEPLLADGVRNLQRSQDYKEAEKLRVHFGMVAASGTDVLCMGGVILLGMENWVHEACEAELGIEKARQVKVIDQLVAGMWALHSQLRHRNTIQYDIALT</sequence>
<comment type="similarity">
    <text evidence="1">Belongs to the HyuE racemase family.</text>
</comment>
<dbReference type="EMBL" id="MU007023">
    <property type="protein sequence ID" value="KAF2432935.1"/>
    <property type="molecule type" value="Genomic_DNA"/>
</dbReference>
<accession>A0A9P4U0M5</accession>
<comment type="caution">
    <text evidence="2">The sequence shown here is derived from an EMBL/GenBank/DDBJ whole genome shotgun (WGS) entry which is preliminary data.</text>
</comment>
<dbReference type="Pfam" id="PF01177">
    <property type="entry name" value="Asp_Glu_race"/>
    <property type="match status" value="1"/>
</dbReference>
<dbReference type="OrthoDB" id="412018at2759"/>
<evidence type="ECO:0000313" key="2">
    <source>
        <dbReference type="EMBL" id="KAF2432935.1"/>
    </source>
</evidence>
<organism evidence="2 3">
    <name type="scientific">Tothia fuscella</name>
    <dbReference type="NCBI Taxonomy" id="1048955"/>
    <lineage>
        <taxon>Eukaryota</taxon>
        <taxon>Fungi</taxon>
        <taxon>Dikarya</taxon>
        <taxon>Ascomycota</taxon>
        <taxon>Pezizomycotina</taxon>
        <taxon>Dothideomycetes</taxon>
        <taxon>Pleosporomycetidae</taxon>
        <taxon>Venturiales</taxon>
        <taxon>Cylindrosympodiaceae</taxon>
        <taxon>Tothia</taxon>
    </lineage>
</organism>
<keyword evidence="3" id="KW-1185">Reference proteome</keyword>
<dbReference type="InterPro" id="IPR053714">
    <property type="entry name" value="Iso_Racemase_Enz_sf"/>
</dbReference>
<dbReference type="PANTHER" id="PTHR28047">
    <property type="entry name" value="PROTEIN DCG1"/>
    <property type="match status" value="1"/>
</dbReference>
<proteinExistence type="inferred from homology"/>